<dbReference type="Pfam" id="PF07859">
    <property type="entry name" value="Abhydrolase_3"/>
    <property type="match status" value="1"/>
</dbReference>
<keyword evidence="2" id="KW-0378">Hydrolase</keyword>
<protein>
    <submittedName>
        <fullName evidence="5">Acetylhydrolase</fullName>
    </submittedName>
</protein>
<dbReference type="RefSeq" id="WP_188909919.1">
    <property type="nucleotide sequence ID" value="NZ_BMIQ01000004.1"/>
</dbReference>
<proteinExistence type="inferred from homology"/>
<name>A0A916ZRF6_9HYPH</name>
<dbReference type="Proteomes" id="UP000644699">
    <property type="component" value="Unassembled WGS sequence"/>
</dbReference>
<keyword evidence="3" id="KW-0732">Signal</keyword>
<dbReference type="InterPro" id="IPR013094">
    <property type="entry name" value="AB_hydrolase_3"/>
</dbReference>
<dbReference type="PANTHER" id="PTHR48081:SF8">
    <property type="entry name" value="ALPHA_BETA HYDROLASE FOLD-3 DOMAIN-CONTAINING PROTEIN-RELATED"/>
    <property type="match status" value="1"/>
</dbReference>
<organism evidence="5 6">
    <name type="scientific">Aureimonas endophytica</name>
    <dbReference type="NCBI Taxonomy" id="2027858"/>
    <lineage>
        <taxon>Bacteria</taxon>
        <taxon>Pseudomonadati</taxon>
        <taxon>Pseudomonadota</taxon>
        <taxon>Alphaproteobacteria</taxon>
        <taxon>Hyphomicrobiales</taxon>
        <taxon>Aurantimonadaceae</taxon>
        <taxon>Aureimonas</taxon>
    </lineage>
</organism>
<feature type="domain" description="Alpha/beta hydrolase fold-3" evidence="4">
    <location>
        <begin position="138"/>
        <end position="346"/>
    </location>
</feature>
<dbReference type="AlphaFoldDB" id="A0A916ZRF6"/>
<accession>A0A916ZRF6</accession>
<dbReference type="Gene3D" id="3.40.50.1820">
    <property type="entry name" value="alpha/beta hydrolase"/>
    <property type="match status" value="1"/>
</dbReference>
<reference evidence="5" key="1">
    <citation type="journal article" date="2014" name="Int. J. Syst. Evol. Microbiol.">
        <title>Complete genome sequence of Corynebacterium casei LMG S-19264T (=DSM 44701T), isolated from a smear-ripened cheese.</title>
        <authorList>
            <consortium name="US DOE Joint Genome Institute (JGI-PGF)"/>
            <person name="Walter F."/>
            <person name="Albersmeier A."/>
            <person name="Kalinowski J."/>
            <person name="Ruckert C."/>
        </authorList>
    </citation>
    <scope>NUCLEOTIDE SEQUENCE</scope>
    <source>
        <strain evidence="5">CGMCC 1.15367</strain>
    </source>
</reference>
<dbReference type="SUPFAM" id="SSF53474">
    <property type="entry name" value="alpha/beta-Hydrolases"/>
    <property type="match status" value="1"/>
</dbReference>
<sequence length="373" mass="39523">MTRAFLRLSVASLLLVSGSALAQETQQNNAKETVTDKVQNAVRSVTGNPLAEADADMKHVVDAQVAMDPKPLPDLQAAEARQQPTAADGAMQVLREQGKSTLPDPAVMSKNILVDGAKEKIVATVFKPAKASGNLPVIVYFHGGGFVIANNATYAASSEMLAKEVNAVVVSVEYSKAPEHKFPAAHDDAVAAYKWVAQHANEIGGDPQKIALVGESAGGNLATNVAIAARDQNLTKPVYQVIVYPMAGTDLDTQSYKMADSAKVAPLNKPMMAWFYQNLTNSPADMQDPRLDIVGKADLKGLSPTTVITAQIDPLQSEGLALTDKLKQAGVQVDAQNYDGVTHEFFGMGKVVAKAKQAEDVAIKNLKAAFGTN</sequence>
<keyword evidence="6" id="KW-1185">Reference proteome</keyword>
<feature type="signal peptide" evidence="3">
    <location>
        <begin position="1"/>
        <end position="22"/>
    </location>
</feature>
<dbReference type="InterPro" id="IPR029058">
    <property type="entry name" value="AB_hydrolase_fold"/>
</dbReference>
<evidence type="ECO:0000259" key="4">
    <source>
        <dbReference type="Pfam" id="PF07859"/>
    </source>
</evidence>
<dbReference type="InterPro" id="IPR050300">
    <property type="entry name" value="GDXG_lipolytic_enzyme"/>
</dbReference>
<dbReference type="GO" id="GO:0016787">
    <property type="term" value="F:hydrolase activity"/>
    <property type="evidence" value="ECO:0007669"/>
    <property type="project" value="UniProtKB-KW"/>
</dbReference>
<evidence type="ECO:0000313" key="5">
    <source>
        <dbReference type="EMBL" id="GGE09321.1"/>
    </source>
</evidence>
<comment type="similarity">
    <text evidence="1">Belongs to the 'GDXG' lipolytic enzyme family.</text>
</comment>
<dbReference type="PANTHER" id="PTHR48081">
    <property type="entry name" value="AB HYDROLASE SUPERFAMILY PROTEIN C4A8.06C"/>
    <property type="match status" value="1"/>
</dbReference>
<gene>
    <name evidence="5" type="ORF">GCM10011390_30520</name>
</gene>
<reference evidence="5" key="2">
    <citation type="submission" date="2020-09" db="EMBL/GenBank/DDBJ databases">
        <authorList>
            <person name="Sun Q."/>
            <person name="Zhou Y."/>
        </authorList>
    </citation>
    <scope>NUCLEOTIDE SEQUENCE</scope>
    <source>
        <strain evidence="5">CGMCC 1.15367</strain>
    </source>
</reference>
<dbReference type="InterPro" id="IPR002168">
    <property type="entry name" value="Lipase_GDXG_HIS_AS"/>
</dbReference>
<comment type="caution">
    <text evidence="5">The sequence shown here is derived from an EMBL/GenBank/DDBJ whole genome shotgun (WGS) entry which is preliminary data.</text>
</comment>
<evidence type="ECO:0000313" key="6">
    <source>
        <dbReference type="Proteomes" id="UP000644699"/>
    </source>
</evidence>
<evidence type="ECO:0000256" key="2">
    <source>
        <dbReference type="ARBA" id="ARBA00022801"/>
    </source>
</evidence>
<evidence type="ECO:0000256" key="1">
    <source>
        <dbReference type="ARBA" id="ARBA00010515"/>
    </source>
</evidence>
<dbReference type="EMBL" id="BMIQ01000004">
    <property type="protein sequence ID" value="GGE09321.1"/>
    <property type="molecule type" value="Genomic_DNA"/>
</dbReference>
<evidence type="ECO:0000256" key="3">
    <source>
        <dbReference type="SAM" id="SignalP"/>
    </source>
</evidence>
<feature type="chain" id="PRO_5036881647" evidence="3">
    <location>
        <begin position="23"/>
        <end position="373"/>
    </location>
</feature>
<dbReference type="PROSITE" id="PS01173">
    <property type="entry name" value="LIPASE_GDXG_HIS"/>
    <property type="match status" value="1"/>
</dbReference>